<feature type="domain" description="CCHC-type" evidence="4">
    <location>
        <begin position="810"/>
        <end position="823"/>
    </location>
</feature>
<dbReference type="InterPro" id="IPR035967">
    <property type="entry name" value="SWAP/Surp_sf"/>
</dbReference>
<dbReference type="EMBL" id="JADGJD010000573">
    <property type="protein sequence ID" value="KAJ3049946.1"/>
    <property type="molecule type" value="Genomic_DNA"/>
</dbReference>
<comment type="caution">
    <text evidence="6">The sequence shown here is derived from an EMBL/GenBank/DDBJ whole genome shotgun (WGS) entry which is preliminary data.</text>
</comment>
<feature type="compositionally biased region" description="Basic residues" evidence="2">
    <location>
        <begin position="636"/>
        <end position="651"/>
    </location>
</feature>
<evidence type="ECO:0000313" key="6">
    <source>
        <dbReference type="EMBL" id="KAJ3049946.1"/>
    </source>
</evidence>
<dbReference type="PANTHER" id="PTHR12323">
    <property type="entry name" value="SR-RELATED CTD ASSOCIATED FACTOR 6"/>
    <property type="match status" value="1"/>
</dbReference>
<dbReference type="PROSITE" id="PS51391">
    <property type="entry name" value="CID"/>
    <property type="match status" value="1"/>
</dbReference>
<feature type="compositionally biased region" description="Basic and acidic residues" evidence="2">
    <location>
        <begin position="700"/>
        <end position="709"/>
    </location>
</feature>
<evidence type="ECO:0000313" key="7">
    <source>
        <dbReference type="Proteomes" id="UP001212841"/>
    </source>
</evidence>
<dbReference type="InterPro" id="IPR000061">
    <property type="entry name" value="Surp"/>
</dbReference>
<dbReference type="SUPFAM" id="SSF109905">
    <property type="entry name" value="Surp module (SWAP domain)"/>
    <property type="match status" value="1"/>
</dbReference>
<dbReference type="GO" id="GO:0003723">
    <property type="term" value="F:RNA binding"/>
    <property type="evidence" value="ECO:0007669"/>
    <property type="project" value="InterPro"/>
</dbReference>
<organism evidence="6 7">
    <name type="scientific">Rhizophlyctis rosea</name>
    <dbReference type="NCBI Taxonomy" id="64517"/>
    <lineage>
        <taxon>Eukaryota</taxon>
        <taxon>Fungi</taxon>
        <taxon>Fungi incertae sedis</taxon>
        <taxon>Chytridiomycota</taxon>
        <taxon>Chytridiomycota incertae sedis</taxon>
        <taxon>Chytridiomycetes</taxon>
        <taxon>Rhizophlyctidales</taxon>
        <taxon>Rhizophlyctidaceae</taxon>
        <taxon>Rhizophlyctis</taxon>
    </lineage>
</organism>
<keyword evidence="1" id="KW-0479">Metal-binding</keyword>
<dbReference type="GO" id="GO:0008270">
    <property type="term" value="F:zinc ion binding"/>
    <property type="evidence" value="ECO:0007669"/>
    <property type="project" value="UniProtKB-KW"/>
</dbReference>
<feature type="region of interest" description="Disordered" evidence="2">
    <location>
        <begin position="572"/>
        <end position="805"/>
    </location>
</feature>
<feature type="domain" description="CID" evidence="5">
    <location>
        <begin position="159"/>
        <end position="303"/>
    </location>
</feature>
<gene>
    <name evidence="6" type="ORF">HK097_009072</name>
</gene>
<dbReference type="SMART" id="SM00582">
    <property type="entry name" value="RPR"/>
    <property type="match status" value="1"/>
</dbReference>
<dbReference type="PANTHER" id="PTHR12323:SF0">
    <property type="entry name" value="CALCIUM HOMEOSTASIS ENDOPLASMIC RETICULUM PROTEIN"/>
    <property type="match status" value="1"/>
</dbReference>
<dbReference type="Pfam" id="PF04818">
    <property type="entry name" value="CID"/>
    <property type="match status" value="1"/>
</dbReference>
<dbReference type="InterPro" id="IPR036875">
    <property type="entry name" value="Znf_CCHC_sf"/>
</dbReference>
<keyword evidence="1" id="KW-0863">Zinc-finger</keyword>
<sequence>MTPPWKQPQPAPPPSDPDRRTTIDKIADSVARNGPGIVEMVKTNQRGNPKFEFLWDGGEDNAYFEWRVFELQNPAAAAATLASIHVPPPTPATVPSFPVQLQQSSLPAVPASFANPLLPALAALTQVQHLKPPVQFPPVVEEVLPVSNARQALIVALNGQEQAVEDFANILEKVMSDGSQSNIMLAKSSIFELCSDEAKLSAIVQFLQSVAASQDPFERRLHILYILNDLIFHCERSSKTERKWIKNALVNHLTPMLRTVFVAAKGDGPKEHKLTKVLKIWETKNLFSKDMIESFRNRMQVLPPAAVAMVPDVASVMSAIALQNALQQTALQTALLQQQQQQQHQQFLPMQIPTHVSPPIPAPSNPTPMSFKLADPRIKQEPHTPPAALSSFVGAPAAPEQNGNTKSQKPGSAPITFTMKHVAPATRPHQPISMTPTAKASVAANVKSEPVMREEPSDEPVSLSTPQPQLKHYELPAGLMVSACSLSDAPYTPILPERIKPLPEKPTETPELVQAVEEYYQGIGVIVARFGKGKAADVKKEDHAGKKELQIDSDGWEAGYLDEWYKLVEQAERKRARRGSQRRDDDEDDAELYQSSSIRKRGRSASPKRKAGKWDKKPARKESASRSGNSSSSSRSRSRDRSRKHKRRRRSTSSSSSSSSSSSGSSSSRSRSSSSRRSDRNRERRRSSGSGRRSRKSREHRSPGRESRRSRSPPSRRGSGGSRREDYGRSDRGGDRSVGHRKQGWGEEQRLNPHGHGMSESIHVGRHGGAHAGLGSGGGRDDPFDDFRRQQSYTYSREGPPVARAGSAACFRCGKPGHIARDCDDYVDRR</sequence>
<dbReference type="Pfam" id="PF01805">
    <property type="entry name" value="Surp"/>
    <property type="match status" value="1"/>
</dbReference>
<dbReference type="Pfam" id="PF00098">
    <property type="entry name" value="zf-CCHC"/>
    <property type="match status" value="1"/>
</dbReference>
<dbReference type="Gene3D" id="4.10.60.10">
    <property type="entry name" value="Zinc finger, CCHC-type"/>
    <property type="match status" value="1"/>
</dbReference>
<feature type="compositionally biased region" description="Basic and acidic residues" evidence="2">
    <location>
        <begin position="779"/>
        <end position="789"/>
    </location>
</feature>
<feature type="compositionally biased region" description="Low complexity" evidence="2">
    <location>
        <begin position="652"/>
        <end position="675"/>
    </location>
</feature>
<dbReference type="Pfam" id="PF25127">
    <property type="entry name" value="DUF7819"/>
    <property type="match status" value="1"/>
</dbReference>
<reference evidence="6" key="1">
    <citation type="submission" date="2020-05" db="EMBL/GenBank/DDBJ databases">
        <title>Phylogenomic resolution of chytrid fungi.</title>
        <authorList>
            <person name="Stajich J.E."/>
            <person name="Amses K."/>
            <person name="Simmons R."/>
            <person name="Seto K."/>
            <person name="Myers J."/>
            <person name="Bonds A."/>
            <person name="Quandt C.A."/>
            <person name="Barry K."/>
            <person name="Liu P."/>
            <person name="Grigoriev I."/>
            <person name="Longcore J.E."/>
            <person name="James T.Y."/>
        </authorList>
    </citation>
    <scope>NUCLEOTIDE SEQUENCE</scope>
    <source>
        <strain evidence="6">JEL0318</strain>
    </source>
</reference>
<dbReference type="GO" id="GO:0006396">
    <property type="term" value="P:RNA processing"/>
    <property type="evidence" value="ECO:0007669"/>
    <property type="project" value="InterPro"/>
</dbReference>
<feature type="compositionally biased region" description="Basic and acidic residues" evidence="2">
    <location>
        <begin position="722"/>
        <end position="751"/>
    </location>
</feature>
<dbReference type="SUPFAM" id="SSF57756">
    <property type="entry name" value="Retrovirus zinc finger-like domains"/>
    <property type="match status" value="1"/>
</dbReference>
<dbReference type="GO" id="GO:0006874">
    <property type="term" value="P:intracellular calcium ion homeostasis"/>
    <property type="evidence" value="ECO:0007669"/>
    <property type="project" value="TreeGrafter"/>
</dbReference>
<dbReference type="Gene3D" id="1.25.40.90">
    <property type="match status" value="1"/>
</dbReference>
<dbReference type="SMART" id="SM00343">
    <property type="entry name" value="ZnF_C2HC"/>
    <property type="match status" value="1"/>
</dbReference>
<protein>
    <submittedName>
        <fullName evidence="6">Uncharacterized protein</fullName>
    </submittedName>
</protein>
<dbReference type="SMART" id="SM00648">
    <property type="entry name" value="SWAP"/>
    <property type="match status" value="1"/>
</dbReference>
<feature type="compositionally biased region" description="Basic residues" evidence="2">
    <location>
        <begin position="683"/>
        <end position="699"/>
    </location>
</feature>
<evidence type="ECO:0000256" key="1">
    <source>
        <dbReference type="PROSITE-ProRule" id="PRU00047"/>
    </source>
</evidence>
<feature type="compositionally biased region" description="Low complexity" evidence="2">
    <location>
        <begin position="625"/>
        <end position="635"/>
    </location>
</feature>
<evidence type="ECO:0000259" key="3">
    <source>
        <dbReference type="PROSITE" id="PS50128"/>
    </source>
</evidence>
<dbReference type="AlphaFoldDB" id="A0AAD5SB21"/>
<feature type="compositionally biased region" description="Basic and acidic residues" evidence="2">
    <location>
        <begin position="612"/>
        <end position="624"/>
    </location>
</feature>
<dbReference type="InterPro" id="IPR056721">
    <property type="entry name" value="DUF7819"/>
</dbReference>
<dbReference type="PROSITE" id="PS50128">
    <property type="entry name" value="SURP"/>
    <property type="match status" value="1"/>
</dbReference>
<feature type="compositionally biased region" description="Polar residues" evidence="2">
    <location>
        <begin position="401"/>
        <end position="410"/>
    </location>
</feature>
<dbReference type="GO" id="GO:0048471">
    <property type="term" value="C:perinuclear region of cytoplasm"/>
    <property type="evidence" value="ECO:0007669"/>
    <property type="project" value="TreeGrafter"/>
</dbReference>
<dbReference type="InterPro" id="IPR001878">
    <property type="entry name" value="Znf_CCHC"/>
</dbReference>
<feature type="region of interest" description="Disordered" evidence="2">
    <location>
        <begin position="1"/>
        <end position="21"/>
    </location>
</feature>
<evidence type="ECO:0000256" key="2">
    <source>
        <dbReference type="SAM" id="MobiDB-lite"/>
    </source>
</evidence>
<keyword evidence="1" id="KW-0862">Zinc</keyword>
<dbReference type="InterPro" id="IPR008942">
    <property type="entry name" value="ENTH_VHS"/>
</dbReference>
<accession>A0AAD5SB21</accession>
<feature type="compositionally biased region" description="Pro residues" evidence="2">
    <location>
        <begin position="1"/>
        <end position="15"/>
    </location>
</feature>
<dbReference type="InterPro" id="IPR006569">
    <property type="entry name" value="CID_dom"/>
</dbReference>
<dbReference type="Gene3D" id="1.10.10.790">
    <property type="entry name" value="Surp module"/>
    <property type="match status" value="1"/>
</dbReference>
<evidence type="ECO:0000259" key="5">
    <source>
        <dbReference type="PROSITE" id="PS51391"/>
    </source>
</evidence>
<name>A0AAD5SB21_9FUNG</name>
<feature type="domain" description="SURP motif" evidence="3">
    <location>
        <begin position="22"/>
        <end position="64"/>
    </location>
</feature>
<evidence type="ECO:0000259" key="4">
    <source>
        <dbReference type="PROSITE" id="PS50158"/>
    </source>
</evidence>
<keyword evidence="7" id="KW-1185">Reference proteome</keyword>
<feature type="region of interest" description="Disordered" evidence="2">
    <location>
        <begin position="393"/>
        <end position="414"/>
    </location>
</feature>
<feature type="compositionally biased region" description="Basic residues" evidence="2">
    <location>
        <begin position="598"/>
        <end position="611"/>
    </location>
</feature>
<dbReference type="Proteomes" id="UP001212841">
    <property type="component" value="Unassembled WGS sequence"/>
</dbReference>
<dbReference type="PROSITE" id="PS50158">
    <property type="entry name" value="ZF_CCHC"/>
    <property type="match status" value="1"/>
</dbReference>
<proteinExistence type="predicted"/>